<dbReference type="EMBL" id="JARJBC010000023">
    <property type="protein sequence ID" value="MDF3293124.1"/>
    <property type="molecule type" value="Genomic_DNA"/>
</dbReference>
<name>A0ABT5ZUC0_9ACTN</name>
<dbReference type="PANTHER" id="PTHR42861">
    <property type="entry name" value="CALCIUM-TRANSPORTING ATPASE"/>
    <property type="match status" value="1"/>
</dbReference>
<proteinExistence type="inferred from homology"/>
<dbReference type="SFLD" id="SFLDG00002">
    <property type="entry name" value="C1.7:_P-type_atpase_like"/>
    <property type="match status" value="1"/>
</dbReference>
<dbReference type="InterPro" id="IPR006068">
    <property type="entry name" value="ATPase_P-typ_cation-transptr_C"/>
</dbReference>
<evidence type="ECO:0000313" key="21">
    <source>
        <dbReference type="EMBL" id="MDF3293124.1"/>
    </source>
</evidence>
<dbReference type="NCBIfam" id="TIGR01494">
    <property type="entry name" value="ATPase_P-type"/>
    <property type="match status" value="1"/>
</dbReference>
<feature type="transmembrane region" description="Helical" evidence="19">
    <location>
        <begin position="302"/>
        <end position="322"/>
    </location>
</feature>
<dbReference type="InterPro" id="IPR018303">
    <property type="entry name" value="ATPase_P-typ_P_site"/>
</dbReference>
<gene>
    <name evidence="21" type="ORF">P3G67_28710</name>
</gene>
<dbReference type="Pfam" id="PF00689">
    <property type="entry name" value="Cation_ATPase_C"/>
    <property type="match status" value="1"/>
</dbReference>
<comment type="similarity">
    <text evidence="3">Belongs to the cation transport ATPase (P-type) (TC 3.A.3) family. Type IIIB subfamily.</text>
</comment>
<dbReference type="SUPFAM" id="SSF81665">
    <property type="entry name" value="Calcium ATPase, transmembrane domain M"/>
    <property type="match status" value="1"/>
</dbReference>
<keyword evidence="8" id="KW-0597">Phosphoprotein</keyword>
<keyword evidence="14 19" id="KW-1133">Transmembrane helix</keyword>
<evidence type="ECO:0000259" key="20">
    <source>
        <dbReference type="SMART" id="SM00831"/>
    </source>
</evidence>
<keyword evidence="7" id="KW-0997">Cell inner membrane</keyword>
<evidence type="ECO:0000256" key="4">
    <source>
        <dbReference type="ARBA" id="ARBA00012786"/>
    </source>
</evidence>
<evidence type="ECO:0000256" key="13">
    <source>
        <dbReference type="ARBA" id="ARBA00022967"/>
    </source>
</evidence>
<evidence type="ECO:0000256" key="8">
    <source>
        <dbReference type="ARBA" id="ARBA00022553"/>
    </source>
</evidence>
<accession>A0ABT5ZUC0</accession>
<evidence type="ECO:0000256" key="9">
    <source>
        <dbReference type="ARBA" id="ARBA00022692"/>
    </source>
</evidence>
<dbReference type="InterPro" id="IPR004014">
    <property type="entry name" value="ATPase_P-typ_cation-transptr_N"/>
</dbReference>
<evidence type="ECO:0000256" key="16">
    <source>
        <dbReference type="ARBA" id="ARBA00029806"/>
    </source>
</evidence>
<evidence type="ECO:0000256" key="1">
    <source>
        <dbReference type="ARBA" id="ARBA00003954"/>
    </source>
</evidence>
<dbReference type="SMART" id="SM00831">
    <property type="entry name" value="Cation_ATPase_N"/>
    <property type="match status" value="1"/>
</dbReference>
<evidence type="ECO:0000256" key="19">
    <source>
        <dbReference type="SAM" id="Phobius"/>
    </source>
</evidence>
<comment type="function">
    <text evidence="1">Mediates magnesium influx to the cytosol.</text>
</comment>
<protein>
    <recommendedName>
        <fullName evidence="5">Magnesium-transporting ATPase, P-type 1</fullName>
        <ecNumber evidence="4">7.2.2.14</ecNumber>
    </recommendedName>
    <alternativeName>
        <fullName evidence="16">Mg(2+) transport ATPase, P-type 1</fullName>
    </alternativeName>
</protein>
<dbReference type="SUPFAM" id="SSF81653">
    <property type="entry name" value="Calcium ATPase, transduction domain A"/>
    <property type="match status" value="1"/>
</dbReference>
<dbReference type="InterPro" id="IPR023299">
    <property type="entry name" value="ATPase_P-typ_cyto_dom_N"/>
</dbReference>
<evidence type="ECO:0000256" key="5">
    <source>
        <dbReference type="ARBA" id="ARBA00013555"/>
    </source>
</evidence>
<evidence type="ECO:0000256" key="3">
    <source>
        <dbReference type="ARBA" id="ARBA00008746"/>
    </source>
</evidence>
<evidence type="ECO:0000256" key="10">
    <source>
        <dbReference type="ARBA" id="ARBA00022741"/>
    </source>
</evidence>
<evidence type="ECO:0000256" key="17">
    <source>
        <dbReference type="ARBA" id="ARBA00047295"/>
    </source>
</evidence>
<dbReference type="SUPFAM" id="SSF56784">
    <property type="entry name" value="HAD-like"/>
    <property type="match status" value="1"/>
</dbReference>
<feature type="transmembrane region" description="Helical" evidence="19">
    <location>
        <begin position="82"/>
        <end position="115"/>
    </location>
</feature>
<evidence type="ECO:0000256" key="18">
    <source>
        <dbReference type="ARBA" id="ARBA00049360"/>
    </source>
</evidence>
<keyword evidence="9 19" id="KW-0812">Transmembrane</keyword>
<keyword evidence="10" id="KW-0547">Nucleotide-binding</keyword>
<dbReference type="Proteomes" id="UP001216579">
    <property type="component" value="Unassembled WGS sequence"/>
</dbReference>
<dbReference type="Gene3D" id="2.70.150.10">
    <property type="entry name" value="Calcium-transporting ATPase, cytoplasmic transduction domain A"/>
    <property type="match status" value="1"/>
</dbReference>
<dbReference type="InterPro" id="IPR036412">
    <property type="entry name" value="HAD-like_sf"/>
</dbReference>
<comment type="subcellular location">
    <subcellularLocation>
        <location evidence="2">Cell inner membrane</location>
        <topology evidence="2">Multi-pass membrane protein</topology>
    </subcellularLocation>
</comment>
<dbReference type="InterPro" id="IPR008250">
    <property type="entry name" value="ATPase_P-typ_transduc_dom_A_sf"/>
</dbReference>
<dbReference type="PRINTS" id="PR01836">
    <property type="entry name" value="MGATPASE"/>
</dbReference>
<feature type="transmembrane region" description="Helical" evidence="19">
    <location>
        <begin position="272"/>
        <end position="290"/>
    </location>
</feature>
<dbReference type="InterPro" id="IPR006415">
    <property type="entry name" value="P-type_ATPase_IIIB"/>
</dbReference>
<organism evidence="21 22">
    <name type="scientific">Streptomyces silvisoli</name>
    <dbReference type="NCBI Taxonomy" id="3034235"/>
    <lineage>
        <taxon>Bacteria</taxon>
        <taxon>Bacillati</taxon>
        <taxon>Actinomycetota</taxon>
        <taxon>Actinomycetes</taxon>
        <taxon>Kitasatosporales</taxon>
        <taxon>Streptomycetaceae</taxon>
        <taxon>Streptomyces</taxon>
    </lineage>
</organism>
<keyword evidence="12" id="KW-0460">Magnesium</keyword>
<dbReference type="PROSITE" id="PS00154">
    <property type="entry name" value="ATPASE_E1_E2"/>
    <property type="match status" value="1"/>
</dbReference>
<evidence type="ECO:0000256" key="14">
    <source>
        <dbReference type="ARBA" id="ARBA00022989"/>
    </source>
</evidence>
<dbReference type="Gene3D" id="1.20.1110.10">
    <property type="entry name" value="Calcium-transporting ATPase, transmembrane domain"/>
    <property type="match status" value="1"/>
</dbReference>
<dbReference type="Pfam" id="PF00690">
    <property type="entry name" value="Cation_ATPase_N"/>
    <property type="match status" value="1"/>
</dbReference>
<keyword evidence="6" id="KW-1003">Cell membrane</keyword>
<keyword evidence="13" id="KW-1278">Translocase</keyword>
<dbReference type="InterPro" id="IPR023214">
    <property type="entry name" value="HAD_sf"/>
</dbReference>
<dbReference type="InterPro" id="IPR001757">
    <property type="entry name" value="P_typ_ATPase"/>
</dbReference>
<comment type="catalytic activity">
    <reaction evidence="17">
        <text>Mg(2+)(out) + ATP + H2O = Mg(2+)(in) + ADP + phosphate + H(+)</text>
        <dbReference type="Rhea" id="RHEA:10260"/>
        <dbReference type="ChEBI" id="CHEBI:15377"/>
        <dbReference type="ChEBI" id="CHEBI:15378"/>
        <dbReference type="ChEBI" id="CHEBI:18420"/>
        <dbReference type="ChEBI" id="CHEBI:30616"/>
        <dbReference type="ChEBI" id="CHEBI:43474"/>
        <dbReference type="ChEBI" id="CHEBI:456216"/>
        <dbReference type="EC" id="7.2.2.14"/>
    </reaction>
</comment>
<feature type="transmembrane region" description="Helical" evidence="19">
    <location>
        <begin position="775"/>
        <end position="797"/>
    </location>
</feature>
<dbReference type="Pfam" id="PF00122">
    <property type="entry name" value="E1-E2_ATPase"/>
    <property type="match status" value="1"/>
</dbReference>
<keyword evidence="11" id="KW-0067">ATP-binding</keyword>
<comment type="catalytic activity">
    <reaction evidence="18">
        <text>ATP + H2O = ADP + phosphate + H(+)</text>
        <dbReference type="Rhea" id="RHEA:13065"/>
        <dbReference type="ChEBI" id="CHEBI:15377"/>
        <dbReference type="ChEBI" id="CHEBI:15378"/>
        <dbReference type="ChEBI" id="CHEBI:30616"/>
        <dbReference type="ChEBI" id="CHEBI:43474"/>
        <dbReference type="ChEBI" id="CHEBI:456216"/>
    </reaction>
</comment>
<comment type="caution">
    <text evidence="21">The sequence shown here is derived from an EMBL/GenBank/DDBJ whole genome shotgun (WGS) entry which is preliminary data.</text>
</comment>
<evidence type="ECO:0000256" key="12">
    <source>
        <dbReference type="ARBA" id="ARBA00022842"/>
    </source>
</evidence>
<evidence type="ECO:0000256" key="2">
    <source>
        <dbReference type="ARBA" id="ARBA00004429"/>
    </source>
</evidence>
<dbReference type="SFLD" id="SFLDS00003">
    <property type="entry name" value="Haloacid_Dehalogenase"/>
    <property type="match status" value="1"/>
</dbReference>
<evidence type="ECO:0000256" key="6">
    <source>
        <dbReference type="ARBA" id="ARBA00022475"/>
    </source>
</evidence>
<dbReference type="Pfam" id="PF13246">
    <property type="entry name" value="Cation_ATPase"/>
    <property type="match status" value="1"/>
</dbReference>
<dbReference type="EC" id="7.2.2.14" evidence="4"/>
<dbReference type="InterPro" id="IPR023298">
    <property type="entry name" value="ATPase_P-typ_TM_dom_sf"/>
</dbReference>
<dbReference type="SFLD" id="SFLDF00027">
    <property type="entry name" value="p-type_atpase"/>
    <property type="match status" value="1"/>
</dbReference>
<dbReference type="RefSeq" id="WP_276096091.1">
    <property type="nucleotide sequence ID" value="NZ_JARJBC010000023.1"/>
</dbReference>
<feature type="domain" description="Cation-transporting P-type ATPase N-terminal" evidence="20">
    <location>
        <begin position="25"/>
        <end position="98"/>
    </location>
</feature>
<reference evidence="21 22" key="1">
    <citation type="submission" date="2023-03" db="EMBL/GenBank/DDBJ databases">
        <title>Draft genome sequence of Streptomyces sp. RB6PN23 isolated from peat swamp forest in Thailand.</title>
        <authorList>
            <person name="Klaysubun C."/>
            <person name="Duangmal K."/>
        </authorList>
    </citation>
    <scope>NUCLEOTIDE SEQUENCE [LARGE SCALE GENOMIC DNA]</scope>
    <source>
        <strain evidence="21 22">RB6PN23</strain>
    </source>
</reference>
<feature type="transmembrane region" description="Helical" evidence="19">
    <location>
        <begin position="865"/>
        <end position="884"/>
    </location>
</feature>
<dbReference type="InterPro" id="IPR044492">
    <property type="entry name" value="P_typ_ATPase_HD_dom"/>
</dbReference>
<evidence type="ECO:0000256" key="7">
    <source>
        <dbReference type="ARBA" id="ARBA00022519"/>
    </source>
</evidence>
<keyword evidence="15 19" id="KW-0472">Membrane</keyword>
<dbReference type="Gene3D" id="3.40.1110.10">
    <property type="entry name" value="Calcium-transporting ATPase, cytoplasmic domain N"/>
    <property type="match status" value="1"/>
</dbReference>
<keyword evidence="22" id="KW-1185">Reference proteome</keyword>
<dbReference type="Gene3D" id="3.40.50.1000">
    <property type="entry name" value="HAD superfamily/HAD-like"/>
    <property type="match status" value="1"/>
</dbReference>
<evidence type="ECO:0000313" key="22">
    <source>
        <dbReference type="Proteomes" id="UP001216579"/>
    </source>
</evidence>
<evidence type="ECO:0000256" key="11">
    <source>
        <dbReference type="ARBA" id="ARBA00022840"/>
    </source>
</evidence>
<dbReference type="InterPro" id="IPR059000">
    <property type="entry name" value="ATPase_P-type_domA"/>
</dbReference>
<evidence type="ECO:0000256" key="15">
    <source>
        <dbReference type="ARBA" id="ARBA00023136"/>
    </source>
</evidence>
<sequence length="894" mass="93319">MASARSAAVPAGTERAFDHVLTGVSGAGLTPLEVLRRLDAGPRGLVEDEAQRRLERYGENAVLPRRPAAWAWRLLGTLRDPFTAVLLGLGVISAVATSWSTACVIAVLVAVSCVLRSAGEYRADRSAASLRDLVATTATVQRRAAEESAPLVREIPVEELVPGDVVRLGPGDMVPADVRLLRADGLTVHQAALTGESAPVSKRVPDAPAELARPLFDQPHLCFAGSSVTAGTATAVVTATGPDTHFASAHRGLAGRRTGAFDRSVNGISWTLIRFMLLTAPLVLLANAVLRGRGLETLPFAVAVAVGLTPEMLPVIVTTALARGAAELARRVGVIVKRLPALHDLGAVDVLCVDKTGTLTRDQLAVGCYLDAEGRTDPAVLHWAAVNSLWTIQLADVPAPDALDEAILAAAETEGDAAADGHDWLASAPARREPALSAVRGPAVARATFTDVNGVDVIPFDPVRRLVTAVVARPDRHGVHTLVVKGAVEDVLDRCAIDEETRARVLRLAERRAADGLRLLAVALADRPARTRPYTRADERGLTLLGIVGLRDELAATADDALAALARRGVAVKVLTGDHPGTAARVCAELGLAPGEIVTGDRIDGLDDARLAQLAAGTAVFARCTPAHKARVVRALRRGGHTVGFLGDGVNDVPAMHAADVALCPRDAVDVTREAADVVLADKDLTVIDAAVAAGRRSTGNIATYLRIAVSSNVGNVISMLAAGVLLPFLPMLPAQVLVQNLCFDVSQLAFAYDRPDAADSRRPAVLRPYAFSRYITVFGLVNAGADLATFAVLAVFTSGQTAFHSGWFTENLITQALVMLLLRTAAGPVPSALRWATGSLAAIGLLLPLSPLGAALGLGALPLAYYPCLLVVLAAYGAALAVCRRSRLASGGA</sequence>